<dbReference type="FunFam" id="2.70.70.10:FF:000006">
    <property type="entry name" value="M23 family peptidase"/>
    <property type="match status" value="1"/>
</dbReference>
<feature type="transmembrane region" description="Helical" evidence="2">
    <location>
        <begin position="41"/>
        <end position="64"/>
    </location>
</feature>
<feature type="coiled-coil region" evidence="1">
    <location>
        <begin position="81"/>
        <end position="118"/>
    </location>
</feature>
<dbReference type="InterPro" id="IPR016047">
    <property type="entry name" value="M23ase_b-sheet_dom"/>
</dbReference>
<organism evidence="4 5">
    <name type="scientific">Anaeromicrobium sediminis</name>
    <dbReference type="NCBI Taxonomy" id="1478221"/>
    <lineage>
        <taxon>Bacteria</taxon>
        <taxon>Bacillati</taxon>
        <taxon>Bacillota</taxon>
        <taxon>Clostridia</taxon>
        <taxon>Peptostreptococcales</taxon>
        <taxon>Thermotaleaceae</taxon>
        <taxon>Anaeromicrobium</taxon>
    </lineage>
</organism>
<evidence type="ECO:0000313" key="4">
    <source>
        <dbReference type="EMBL" id="PAB59203.1"/>
    </source>
</evidence>
<keyword evidence="2" id="KW-1133">Transmembrane helix</keyword>
<keyword evidence="5" id="KW-1185">Reference proteome</keyword>
<protein>
    <recommendedName>
        <fullName evidence="3">M23ase beta-sheet core domain-containing protein</fullName>
    </recommendedName>
</protein>
<dbReference type="PANTHER" id="PTHR21666:SF286">
    <property type="entry name" value="LIPOPROTEIN NLPD"/>
    <property type="match status" value="1"/>
</dbReference>
<keyword evidence="1" id="KW-0175">Coiled coil</keyword>
<dbReference type="Proteomes" id="UP000216024">
    <property type="component" value="Unassembled WGS sequence"/>
</dbReference>
<dbReference type="SUPFAM" id="SSF51261">
    <property type="entry name" value="Duplicated hybrid motif"/>
    <property type="match status" value="1"/>
</dbReference>
<dbReference type="PANTHER" id="PTHR21666">
    <property type="entry name" value="PEPTIDASE-RELATED"/>
    <property type="match status" value="1"/>
</dbReference>
<keyword evidence="2" id="KW-0472">Membrane</keyword>
<evidence type="ECO:0000259" key="3">
    <source>
        <dbReference type="Pfam" id="PF01551"/>
    </source>
</evidence>
<keyword evidence="2" id="KW-0812">Transmembrane</keyword>
<dbReference type="CDD" id="cd12797">
    <property type="entry name" value="M23_peptidase"/>
    <property type="match status" value="1"/>
</dbReference>
<dbReference type="Gene3D" id="2.70.70.10">
    <property type="entry name" value="Glucose Permease (Domain IIA)"/>
    <property type="match status" value="1"/>
</dbReference>
<feature type="domain" description="M23ase beta-sheet core" evidence="3">
    <location>
        <begin position="215"/>
        <end position="310"/>
    </location>
</feature>
<dbReference type="InterPro" id="IPR050570">
    <property type="entry name" value="Cell_wall_metabolism_enzyme"/>
</dbReference>
<name>A0A267MK85_9FIRM</name>
<evidence type="ECO:0000256" key="2">
    <source>
        <dbReference type="SAM" id="Phobius"/>
    </source>
</evidence>
<dbReference type="InterPro" id="IPR011055">
    <property type="entry name" value="Dup_hybrid_motif"/>
</dbReference>
<proteinExistence type="predicted"/>
<evidence type="ECO:0000313" key="5">
    <source>
        <dbReference type="Proteomes" id="UP000216024"/>
    </source>
</evidence>
<dbReference type="Pfam" id="PF01551">
    <property type="entry name" value="Peptidase_M23"/>
    <property type="match status" value="1"/>
</dbReference>
<comment type="caution">
    <text evidence="4">The sequence shown here is derived from an EMBL/GenBank/DDBJ whole genome shotgun (WGS) entry which is preliminary data.</text>
</comment>
<sequence>MRKFNMKLNCIIKKLKNESVSIMIVPHSGENVKQIKFKKSFLYTFLGCSFISFIIICASLAFLISGNASLYKNLAAKEKMISNLTVENSAQAEEIAELRDKTKLISEKLEALNKLEEQIRSMVGLKKNIDSIKPREVSRSMVSRINLDSTDEELDSQIFSLSNSMDHKNDNLQKLITDVNDRLEFLKCKPDKWPTYGKITSKFGYRISPLTNRRQFHKGLDIANKTGTNILSAADGIVVFSDRMSGYGNTLIISHGYGYRTVYAHNKSNLVKVGQKVTKGQLIAKMGNTGRSTGPHVHFEVHYNGKRINPIKILSSK</sequence>
<dbReference type="EMBL" id="NIBG01000009">
    <property type="protein sequence ID" value="PAB59203.1"/>
    <property type="molecule type" value="Genomic_DNA"/>
</dbReference>
<reference evidence="4 5" key="1">
    <citation type="submission" date="2017-06" db="EMBL/GenBank/DDBJ databases">
        <title>Draft genome sequence of anaerobic fermentative bacterium Anaeromicrobium sediminis DY2726D isolated from West Pacific Ocean sediments.</title>
        <authorList>
            <person name="Zeng X."/>
        </authorList>
    </citation>
    <scope>NUCLEOTIDE SEQUENCE [LARGE SCALE GENOMIC DNA]</scope>
    <source>
        <strain evidence="4 5">DY2726D</strain>
    </source>
</reference>
<evidence type="ECO:0000256" key="1">
    <source>
        <dbReference type="SAM" id="Coils"/>
    </source>
</evidence>
<dbReference type="OrthoDB" id="9809488at2"/>
<accession>A0A267MK85</accession>
<dbReference type="GO" id="GO:0004222">
    <property type="term" value="F:metalloendopeptidase activity"/>
    <property type="evidence" value="ECO:0007669"/>
    <property type="project" value="TreeGrafter"/>
</dbReference>
<gene>
    <name evidence="4" type="ORF">CCE28_11840</name>
</gene>
<dbReference type="AlphaFoldDB" id="A0A267MK85"/>